<gene>
    <name evidence="10" type="ORF">MD535_16490</name>
</gene>
<feature type="region of interest" description="Disordered" evidence="8">
    <location>
        <begin position="88"/>
        <end position="127"/>
    </location>
</feature>
<evidence type="ECO:0000256" key="6">
    <source>
        <dbReference type="ARBA" id="ARBA00023022"/>
    </source>
</evidence>
<comment type="similarity">
    <text evidence="1">Belongs to the colicin/pyosin nuclease family.</text>
</comment>
<evidence type="ECO:0000256" key="5">
    <source>
        <dbReference type="ARBA" id="ARBA00022801"/>
    </source>
</evidence>
<dbReference type="Proteomes" id="UP001155587">
    <property type="component" value="Unassembled WGS sequence"/>
</dbReference>
<sequence length="866" mass="97179">MTHEFQQVEGDFESLSERELKGVIPSGMGYRQFIEQLKQGHLLLLNDSPQAPLLMKDNNALGSAAWGLNSHVSNNIEPTAQKALLARTQMSGGTSSGTQSKSLHPPLPMPTYIPERPRPDDSDEPPSLKYEYNLDIACSHDTFHRNVGCSFALAKTKKEAMLGRWNESKIEEGTRYTLLTAFDEPKKLVGQVASISMGISPNQPVKMRKIGSSVALEGFIPVTPAVQLGERLGYPTEGFYYHIHDCKLIQEYRILGDKKWSFYATRSMHHRLDSVRGYNIDQTAILVFWKLKGKVVENQHLIYLDRQITRDELDSLNDEWLDEHGVSLNVPELLTATKKAIQTRNDFMATKEETQPLPHHIVQTDPETGQRETWMSIAQKYALTPKTLLTLNPQYDADPMSLAVGHSLNVTHNTEGPKAKPSFFASPPAKPEKVNQPSNTYYEFTESYLADTHVKAINHEYLIEKDIPIVNLKEVTPSKVFAKSCQQPQGCIDAGVIEEPIQNFGPWSFFFGQAQAHPLVIPAIQATQAQMAMGATASMAGQPKTSASGSTATELEKLAGTLKDKLVESYRWKVDGISALFAMQQSLLGDSTQYSDKELRQLSTVQSRLRVHITEPNEDEYYPHVKAYHVDDTRIPVKYVAQGDNNQLSVQLEDEGPIIYWTPADSGDPSWQSTPSQDDDFELEDIRVTPIHSDETTVSVTPMPEEKDWRDAILVFPESSGIAPLYVVYKESPRDKPGIVTGHGEDIDGIWLEKASEGLGSPIPSQVADKLRGREFSSFDAFRKALWTEIHNSSELKEQFIPTNLNTMKNGRAPFCRKGERVGGRVKYEIHHVVEIQHGGDVYKVDNLRILTPRRHIDIHKAKNEK</sequence>
<dbReference type="GO" id="GO:0004519">
    <property type="term" value="F:endonuclease activity"/>
    <property type="evidence" value="ECO:0007669"/>
    <property type="project" value="UniProtKB-KW"/>
</dbReference>
<proteinExistence type="inferred from homology"/>
<comment type="caution">
    <text evidence="10">The sequence shown here is derived from an EMBL/GenBank/DDBJ whole genome shotgun (WGS) entry which is preliminary data.</text>
</comment>
<keyword evidence="7" id="KW-0078">Bacteriocin</keyword>
<reference evidence="10" key="1">
    <citation type="submission" date="2022-02" db="EMBL/GenBank/DDBJ databases">
        <title>Vibrio sp. nov, a new bacterium isolated from seawater.</title>
        <authorList>
            <person name="Yuan Y."/>
        </authorList>
    </citation>
    <scope>NUCLEOTIDE SEQUENCE</scope>
    <source>
        <strain evidence="10">ZSDZ65</strain>
    </source>
</reference>
<evidence type="ECO:0000256" key="2">
    <source>
        <dbReference type="ARBA" id="ARBA00022529"/>
    </source>
</evidence>
<accession>A0A9X3HXK9</accession>
<dbReference type="SUPFAM" id="SSF54060">
    <property type="entry name" value="His-Me finger endonucleases"/>
    <property type="match status" value="1"/>
</dbReference>
<keyword evidence="2" id="KW-0929">Antimicrobial</keyword>
<dbReference type="CDD" id="cd20709">
    <property type="entry name" value="MIX_V"/>
    <property type="match status" value="1"/>
</dbReference>
<dbReference type="GO" id="GO:0031640">
    <property type="term" value="P:killing of cells of another organism"/>
    <property type="evidence" value="ECO:0007669"/>
    <property type="project" value="UniProtKB-KW"/>
</dbReference>
<dbReference type="Pfam" id="PF21431">
    <property type="entry name" value="Col-Pyo_DNase"/>
    <property type="match status" value="1"/>
</dbReference>
<feature type="compositionally biased region" description="Low complexity" evidence="8">
    <location>
        <begin position="88"/>
        <end position="102"/>
    </location>
</feature>
<dbReference type="Pfam" id="PF06958">
    <property type="entry name" value="Pyocin_S"/>
    <property type="match status" value="1"/>
</dbReference>
<evidence type="ECO:0000256" key="1">
    <source>
        <dbReference type="ARBA" id="ARBA00006811"/>
    </source>
</evidence>
<evidence type="ECO:0000313" key="11">
    <source>
        <dbReference type="Proteomes" id="UP001155587"/>
    </source>
</evidence>
<dbReference type="CDD" id="cd00085">
    <property type="entry name" value="HNHc"/>
    <property type="match status" value="1"/>
</dbReference>
<evidence type="ECO:0000256" key="4">
    <source>
        <dbReference type="ARBA" id="ARBA00022759"/>
    </source>
</evidence>
<feature type="region of interest" description="Disordered" evidence="8">
    <location>
        <begin position="415"/>
        <end position="437"/>
    </location>
</feature>
<dbReference type="SMART" id="SM00507">
    <property type="entry name" value="HNHc"/>
    <property type="match status" value="1"/>
</dbReference>
<dbReference type="InterPro" id="IPR003615">
    <property type="entry name" value="HNH_nuc"/>
</dbReference>
<keyword evidence="4" id="KW-0255">Endonuclease</keyword>
<dbReference type="Gene3D" id="3.90.540.10">
    <property type="entry name" value="Colicin/pyocin, DNase domain"/>
    <property type="match status" value="1"/>
</dbReference>
<dbReference type="AlphaFoldDB" id="A0A9X3HXK9"/>
<evidence type="ECO:0000256" key="8">
    <source>
        <dbReference type="SAM" id="MobiDB-lite"/>
    </source>
</evidence>
<keyword evidence="3" id="KW-0540">Nuclease</keyword>
<dbReference type="InterPro" id="IPR036302">
    <property type="entry name" value="Pyosin/cloacin_T_dom_sf"/>
</dbReference>
<evidence type="ECO:0000259" key="9">
    <source>
        <dbReference type="SMART" id="SM00507"/>
    </source>
</evidence>
<name>A0A9X3HXK9_9VIBR</name>
<dbReference type="EMBL" id="JAKRRY010000023">
    <property type="protein sequence ID" value="MCW8347601.1"/>
    <property type="molecule type" value="Genomic_DNA"/>
</dbReference>
<keyword evidence="6" id="KW-0044">Antibiotic</keyword>
<keyword evidence="5" id="KW-0378">Hydrolase</keyword>
<feature type="domain" description="HNH nuclease" evidence="9">
    <location>
        <begin position="804"/>
        <end position="857"/>
    </location>
</feature>
<evidence type="ECO:0000313" key="10">
    <source>
        <dbReference type="EMBL" id="MCW8347601.1"/>
    </source>
</evidence>
<dbReference type="InterPro" id="IPR044925">
    <property type="entry name" value="His-Me_finger_sf"/>
</dbReference>
<dbReference type="GO" id="GO:0042742">
    <property type="term" value="P:defense response to bacterium"/>
    <property type="evidence" value="ECO:0007669"/>
    <property type="project" value="UniProtKB-KW"/>
</dbReference>
<keyword evidence="11" id="KW-1185">Reference proteome</keyword>
<dbReference type="InterPro" id="IPR037146">
    <property type="entry name" value="Colicin/pyocin_DNase_dom_sf"/>
</dbReference>
<dbReference type="InterPro" id="IPR016128">
    <property type="entry name" value="Pyosin/cloacin_T_dom"/>
</dbReference>
<evidence type="ECO:0000256" key="7">
    <source>
        <dbReference type="ARBA" id="ARBA00023048"/>
    </source>
</evidence>
<protein>
    <submittedName>
        <fullName evidence="10">S-type pyocin domain-containing protein</fullName>
    </submittedName>
</protein>
<evidence type="ECO:0000256" key="3">
    <source>
        <dbReference type="ARBA" id="ARBA00022722"/>
    </source>
</evidence>
<dbReference type="SUPFAM" id="SSF69369">
    <property type="entry name" value="Cloacin translocation domain"/>
    <property type="match status" value="1"/>
</dbReference>
<dbReference type="GO" id="GO:0016787">
    <property type="term" value="F:hydrolase activity"/>
    <property type="evidence" value="ECO:0007669"/>
    <property type="project" value="UniProtKB-KW"/>
</dbReference>
<organism evidence="10 11">
    <name type="scientific">Vibrio qingdaonensis</name>
    <dbReference type="NCBI Taxonomy" id="2829491"/>
    <lineage>
        <taxon>Bacteria</taxon>
        <taxon>Pseudomonadati</taxon>
        <taxon>Pseudomonadota</taxon>
        <taxon>Gammaproteobacteria</taxon>
        <taxon>Vibrionales</taxon>
        <taxon>Vibrionaceae</taxon>
        <taxon>Vibrio</taxon>
    </lineage>
</organism>